<evidence type="ECO:0000313" key="2">
    <source>
        <dbReference type="EMBL" id="GAA3572311.1"/>
    </source>
</evidence>
<dbReference type="Gene3D" id="3.40.50.720">
    <property type="entry name" value="NAD(P)-binding Rossmann-like Domain"/>
    <property type="match status" value="1"/>
</dbReference>
<dbReference type="Pfam" id="PF01370">
    <property type="entry name" value="Epimerase"/>
    <property type="match status" value="1"/>
</dbReference>
<dbReference type="InterPro" id="IPR001509">
    <property type="entry name" value="Epimerase_deHydtase"/>
</dbReference>
<name>A0ABP6XU76_9PSEU</name>
<evidence type="ECO:0000313" key="3">
    <source>
        <dbReference type="Proteomes" id="UP001500689"/>
    </source>
</evidence>
<dbReference type="RefSeq" id="WP_344866854.1">
    <property type="nucleotide sequence ID" value="NZ_BAAAZN010000017.1"/>
</dbReference>
<sequence>MRVFITGASGHVAAALIPDLLSAGHEVVGLARSDASAEAVRARGATVRRGDLDDLDGLRQAATEADGVIHLAFKHDLMVANDYAGAVHADLAVVQTIGDALAGTGKPFVGTSGTMMLLAAGLDRTGTEDDVAPGGPRVDAENLLIGLSGHGVRSSVVRLPPVVYSALDKHGFVPTLIAAARRTGRSAYLGEGANRWPAGHTLDAARVYRLALESAPAGTRLHPVNDEGIPLRQIAETIGRRLGVPAVSIPAEESAAQFGFLGAAVGVDNPASSLRTQEVLGWKPEHQGLLAELEEDHYFTTA</sequence>
<dbReference type="InterPro" id="IPR051783">
    <property type="entry name" value="NAD(P)-dependent_oxidoreduct"/>
</dbReference>
<dbReference type="CDD" id="cd05262">
    <property type="entry name" value="SDR_a7"/>
    <property type="match status" value="1"/>
</dbReference>
<dbReference type="EMBL" id="BAAAZN010000017">
    <property type="protein sequence ID" value="GAA3572311.1"/>
    <property type="molecule type" value="Genomic_DNA"/>
</dbReference>
<protein>
    <submittedName>
        <fullName evidence="2">SDR family oxidoreductase</fullName>
    </submittedName>
</protein>
<dbReference type="PANTHER" id="PTHR48079:SF6">
    <property type="entry name" value="NAD(P)-BINDING DOMAIN-CONTAINING PROTEIN-RELATED"/>
    <property type="match status" value="1"/>
</dbReference>
<evidence type="ECO:0000259" key="1">
    <source>
        <dbReference type="Pfam" id="PF01370"/>
    </source>
</evidence>
<dbReference type="InterPro" id="IPR036291">
    <property type="entry name" value="NAD(P)-bd_dom_sf"/>
</dbReference>
<keyword evidence="3" id="KW-1185">Reference proteome</keyword>
<comment type="caution">
    <text evidence="2">The sequence shown here is derived from an EMBL/GenBank/DDBJ whole genome shotgun (WGS) entry which is preliminary data.</text>
</comment>
<gene>
    <name evidence="2" type="ORF">GCM10022222_65620</name>
</gene>
<proteinExistence type="predicted"/>
<dbReference type="SUPFAM" id="SSF51735">
    <property type="entry name" value="NAD(P)-binding Rossmann-fold domains"/>
    <property type="match status" value="1"/>
</dbReference>
<feature type="domain" description="NAD-dependent epimerase/dehydratase" evidence="1">
    <location>
        <begin position="3"/>
        <end position="106"/>
    </location>
</feature>
<accession>A0ABP6XU76</accession>
<dbReference type="PANTHER" id="PTHR48079">
    <property type="entry name" value="PROTEIN YEEZ"/>
    <property type="match status" value="1"/>
</dbReference>
<organism evidence="2 3">
    <name type="scientific">Amycolatopsis ultiminotia</name>
    <dbReference type="NCBI Taxonomy" id="543629"/>
    <lineage>
        <taxon>Bacteria</taxon>
        <taxon>Bacillati</taxon>
        <taxon>Actinomycetota</taxon>
        <taxon>Actinomycetes</taxon>
        <taxon>Pseudonocardiales</taxon>
        <taxon>Pseudonocardiaceae</taxon>
        <taxon>Amycolatopsis</taxon>
    </lineage>
</organism>
<dbReference type="Proteomes" id="UP001500689">
    <property type="component" value="Unassembled WGS sequence"/>
</dbReference>
<reference evidence="3" key="1">
    <citation type="journal article" date="2019" name="Int. J. Syst. Evol. Microbiol.">
        <title>The Global Catalogue of Microorganisms (GCM) 10K type strain sequencing project: providing services to taxonomists for standard genome sequencing and annotation.</title>
        <authorList>
            <consortium name="The Broad Institute Genomics Platform"/>
            <consortium name="The Broad Institute Genome Sequencing Center for Infectious Disease"/>
            <person name="Wu L."/>
            <person name="Ma J."/>
        </authorList>
    </citation>
    <scope>NUCLEOTIDE SEQUENCE [LARGE SCALE GENOMIC DNA]</scope>
    <source>
        <strain evidence="3">JCM 16898</strain>
    </source>
</reference>